<dbReference type="Proteomes" id="UP001605036">
    <property type="component" value="Unassembled WGS sequence"/>
</dbReference>
<evidence type="ECO:0000313" key="1">
    <source>
        <dbReference type="EMBL" id="KAL2633999.1"/>
    </source>
</evidence>
<dbReference type="EMBL" id="JBHFFA010000003">
    <property type="protein sequence ID" value="KAL2633999.1"/>
    <property type="molecule type" value="Genomic_DNA"/>
</dbReference>
<organism evidence="1 2">
    <name type="scientific">Riccia fluitans</name>
    <dbReference type="NCBI Taxonomy" id="41844"/>
    <lineage>
        <taxon>Eukaryota</taxon>
        <taxon>Viridiplantae</taxon>
        <taxon>Streptophyta</taxon>
        <taxon>Embryophyta</taxon>
        <taxon>Marchantiophyta</taxon>
        <taxon>Marchantiopsida</taxon>
        <taxon>Marchantiidae</taxon>
        <taxon>Marchantiales</taxon>
        <taxon>Ricciaceae</taxon>
        <taxon>Riccia</taxon>
    </lineage>
</organism>
<reference evidence="1 2" key="1">
    <citation type="submission" date="2024-09" db="EMBL/GenBank/DDBJ databases">
        <title>Chromosome-scale assembly of Riccia fluitans.</title>
        <authorList>
            <person name="Paukszto L."/>
            <person name="Sawicki J."/>
            <person name="Karawczyk K."/>
            <person name="Piernik-Szablinska J."/>
            <person name="Szczecinska M."/>
            <person name="Mazdziarz M."/>
        </authorList>
    </citation>
    <scope>NUCLEOTIDE SEQUENCE [LARGE SCALE GENOMIC DNA]</scope>
    <source>
        <strain evidence="1">Rf_01</strain>
        <tissue evidence="1">Aerial parts of the thallus</tissue>
    </source>
</reference>
<gene>
    <name evidence="1" type="ORF">R1flu_005478</name>
</gene>
<dbReference type="AlphaFoldDB" id="A0ABD1YW17"/>
<protein>
    <submittedName>
        <fullName evidence="1">Uncharacterized protein</fullName>
    </submittedName>
</protein>
<proteinExistence type="predicted"/>
<sequence>MKTAWAVPRSCARKLGIDNGLKRGRSSSSLARGALSIASISSTALTQDWRAGGRCVRAVSGLADAAFRWAIFPSHFECRGTRMRTIA</sequence>
<name>A0ABD1YW17_9MARC</name>
<evidence type="ECO:0000313" key="2">
    <source>
        <dbReference type="Proteomes" id="UP001605036"/>
    </source>
</evidence>
<comment type="caution">
    <text evidence="1">The sequence shown here is derived from an EMBL/GenBank/DDBJ whole genome shotgun (WGS) entry which is preliminary data.</text>
</comment>
<accession>A0ABD1YW17</accession>
<keyword evidence="2" id="KW-1185">Reference proteome</keyword>